<evidence type="ECO:0000256" key="6">
    <source>
        <dbReference type="SAM" id="MobiDB-lite"/>
    </source>
</evidence>
<feature type="domain" description="Plectin/eS10 N-terminal" evidence="7">
    <location>
        <begin position="3"/>
        <end position="94"/>
    </location>
</feature>
<feature type="region of interest" description="Disordered" evidence="6">
    <location>
        <begin position="91"/>
        <end position="143"/>
    </location>
</feature>
<feature type="compositionally biased region" description="Basic and acidic residues" evidence="6">
    <location>
        <begin position="109"/>
        <end position="125"/>
    </location>
</feature>
<keyword evidence="4" id="KW-0689">Ribosomal protein</keyword>
<dbReference type="AlphaFoldDB" id="A0A9C7UM51"/>
<evidence type="ECO:0000256" key="2">
    <source>
        <dbReference type="ARBA" id="ARBA00007278"/>
    </source>
</evidence>
<keyword evidence="9" id="KW-1185">Reference proteome</keyword>
<dbReference type="GO" id="GO:0022627">
    <property type="term" value="C:cytosolic small ribosomal subunit"/>
    <property type="evidence" value="ECO:0007669"/>
    <property type="project" value="TreeGrafter"/>
</dbReference>
<dbReference type="Pfam" id="PF03501">
    <property type="entry name" value="S10_plectin"/>
    <property type="match status" value="1"/>
</dbReference>
<evidence type="ECO:0000313" key="9">
    <source>
        <dbReference type="Proteomes" id="UP001061958"/>
    </source>
</evidence>
<dbReference type="FunFam" id="1.10.10.10:FF:000025">
    <property type="entry name" value="40S ribosomal protein S10"/>
    <property type="match status" value="1"/>
</dbReference>
<dbReference type="InterPro" id="IPR005326">
    <property type="entry name" value="Plectin_eS10_N"/>
</dbReference>
<dbReference type="PANTHER" id="PTHR12146">
    <property type="entry name" value="40S RIBOSOMAL PROTEIN S10"/>
    <property type="match status" value="1"/>
</dbReference>
<keyword evidence="5" id="KW-0687">Ribonucleoprotein</keyword>
<name>A0A9C7UM51_9RHOD</name>
<dbReference type="InterPro" id="IPR036388">
    <property type="entry name" value="WH-like_DNA-bd_sf"/>
</dbReference>
<evidence type="ECO:0000256" key="4">
    <source>
        <dbReference type="ARBA" id="ARBA00022980"/>
    </source>
</evidence>
<dbReference type="InterPro" id="IPR037447">
    <property type="entry name" value="Ribosomal_eS10"/>
</dbReference>
<dbReference type="EMBL" id="BQMJ01000001">
    <property type="protein sequence ID" value="GJQ08274.1"/>
    <property type="molecule type" value="Genomic_DNA"/>
</dbReference>
<dbReference type="GO" id="GO:0003723">
    <property type="term" value="F:RNA binding"/>
    <property type="evidence" value="ECO:0007669"/>
    <property type="project" value="TreeGrafter"/>
</dbReference>
<proteinExistence type="inferred from homology"/>
<organism evidence="8 9">
    <name type="scientific">Galdieria partita</name>
    <dbReference type="NCBI Taxonomy" id="83374"/>
    <lineage>
        <taxon>Eukaryota</taxon>
        <taxon>Rhodophyta</taxon>
        <taxon>Bangiophyceae</taxon>
        <taxon>Galdieriales</taxon>
        <taxon>Galdieriaceae</taxon>
        <taxon>Galdieria</taxon>
    </lineage>
</organism>
<dbReference type="PANTHER" id="PTHR12146:SF0">
    <property type="entry name" value="RIBOSOMAL PROTEIN S10"/>
    <property type="match status" value="1"/>
</dbReference>
<evidence type="ECO:0000259" key="7">
    <source>
        <dbReference type="Pfam" id="PF03501"/>
    </source>
</evidence>
<reference evidence="8" key="1">
    <citation type="journal article" date="2022" name="Proc. Natl. Acad. Sci. U.S.A.">
        <title>Life cycle and functional genomics of the unicellular red alga Galdieria for elucidating algal and plant evolution and industrial use.</title>
        <authorList>
            <person name="Hirooka S."/>
            <person name="Itabashi T."/>
            <person name="Ichinose T.M."/>
            <person name="Onuma R."/>
            <person name="Fujiwara T."/>
            <person name="Yamashita S."/>
            <person name="Jong L.W."/>
            <person name="Tomita R."/>
            <person name="Iwane A.H."/>
            <person name="Miyagishima S.Y."/>
        </authorList>
    </citation>
    <scope>NUCLEOTIDE SEQUENCE</scope>
    <source>
        <strain evidence="8">NBRC 102759</strain>
    </source>
</reference>
<evidence type="ECO:0000256" key="3">
    <source>
        <dbReference type="ARBA" id="ARBA00022490"/>
    </source>
</evidence>
<comment type="similarity">
    <text evidence="2">Belongs to the eukaryotic ribosomal protein eS10 family.</text>
</comment>
<evidence type="ECO:0000313" key="8">
    <source>
        <dbReference type="EMBL" id="GJQ08274.1"/>
    </source>
</evidence>
<evidence type="ECO:0000256" key="1">
    <source>
        <dbReference type="ARBA" id="ARBA00004496"/>
    </source>
</evidence>
<feature type="compositionally biased region" description="Basic and acidic residues" evidence="6">
    <location>
        <begin position="132"/>
        <end position="143"/>
    </location>
</feature>
<dbReference type="GO" id="GO:0003735">
    <property type="term" value="F:structural constituent of ribosome"/>
    <property type="evidence" value="ECO:0007669"/>
    <property type="project" value="TreeGrafter"/>
</dbReference>
<dbReference type="OrthoDB" id="5211809at2759"/>
<dbReference type="Proteomes" id="UP001061958">
    <property type="component" value="Unassembled WGS sequence"/>
</dbReference>
<reference evidence="8" key="2">
    <citation type="submission" date="2022-01" db="EMBL/GenBank/DDBJ databases">
        <authorList>
            <person name="Hirooka S."/>
            <person name="Miyagishima S.Y."/>
        </authorList>
    </citation>
    <scope>NUCLEOTIDE SEQUENCE</scope>
    <source>
        <strain evidence="8">NBRC 102759</strain>
    </source>
</reference>
<gene>
    <name evidence="8" type="ORF">GpartN1_g65.t1</name>
</gene>
<sequence>MLIPKKNRNAVYSFILSNGVIVVKKDTHAKKHLQLDVPNLEVMKICQSLTSRGYLKEQFSWGYFYYILTDNGIDYLRRYLNLPVEIVPETLKKPTRPPGVRPSSFAQEGQEKRVVPGRGDFRPEFRGGFGRGKGEYRTGESGQ</sequence>
<comment type="subcellular location">
    <subcellularLocation>
        <location evidence="1">Cytoplasm</location>
    </subcellularLocation>
</comment>
<accession>A0A9C7UM51</accession>
<keyword evidence="3" id="KW-0963">Cytoplasm</keyword>
<dbReference type="Gene3D" id="1.10.10.10">
    <property type="entry name" value="Winged helix-like DNA-binding domain superfamily/Winged helix DNA-binding domain"/>
    <property type="match status" value="1"/>
</dbReference>
<protein>
    <recommendedName>
        <fullName evidence="7">Plectin/eS10 N-terminal domain-containing protein</fullName>
    </recommendedName>
</protein>
<evidence type="ECO:0000256" key="5">
    <source>
        <dbReference type="ARBA" id="ARBA00023274"/>
    </source>
</evidence>
<comment type="caution">
    <text evidence="8">The sequence shown here is derived from an EMBL/GenBank/DDBJ whole genome shotgun (WGS) entry which is preliminary data.</text>
</comment>